<dbReference type="RefSeq" id="XP_045961867.1">
    <property type="nucleotide sequence ID" value="XM_046095371.1"/>
</dbReference>
<keyword evidence="3 7" id="KW-1133">Transmembrane helix</keyword>
<feature type="transmembrane region" description="Helical" evidence="7">
    <location>
        <begin position="140"/>
        <end position="162"/>
    </location>
</feature>
<organism evidence="9 10">
    <name type="scientific">Truncatella angustata</name>
    <dbReference type="NCBI Taxonomy" id="152316"/>
    <lineage>
        <taxon>Eukaryota</taxon>
        <taxon>Fungi</taxon>
        <taxon>Dikarya</taxon>
        <taxon>Ascomycota</taxon>
        <taxon>Pezizomycotina</taxon>
        <taxon>Sordariomycetes</taxon>
        <taxon>Xylariomycetidae</taxon>
        <taxon>Amphisphaeriales</taxon>
        <taxon>Sporocadaceae</taxon>
        <taxon>Truncatella</taxon>
    </lineage>
</organism>
<dbReference type="GO" id="GO:0016020">
    <property type="term" value="C:membrane"/>
    <property type="evidence" value="ECO:0007669"/>
    <property type="project" value="UniProtKB-SubCell"/>
</dbReference>
<evidence type="ECO:0000259" key="8">
    <source>
        <dbReference type="Pfam" id="PF20684"/>
    </source>
</evidence>
<comment type="caution">
    <text evidence="9">The sequence shown here is derived from an EMBL/GenBank/DDBJ whole genome shotgun (WGS) entry which is preliminary data.</text>
</comment>
<dbReference type="AlphaFoldDB" id="A0A9P9A0U5"/>
<evidence type="ECO:0000256" key="4">
    <source>
        <dbReference type="ARBA" id="ARBA00023136"/>
    </source>
</evidence>
<name>A0A9P9A0U5_9PEZI</name>
<dbReference type="EMBL" id="JAGPXC010000002">
    <property type="protein sequence ID" value="KAH6657633.1"/>
    <property type="molecule type" value="Genomic_DNA"/>
</dbReference>
<feature type="domain" description="Rhodopsin" evidence="8">
    <location>
        <begin position="47"/>
        <end position="295"/>
    </location>
</feature>
<evidence type="ECO:0000256" key="2">
    <source>
        <dbReference type="ARBA" id="ARBA00022692"/>
    </source>
</evidence>
<evidence type="ECO:0000313" key="10">
    <source>
        <dbReference type="Proteomes" id="UP000758603"/>
    </source>
</evidence>
<evidence type="ECO:0000256" key="7">
    <source>
        <dbReference type="SAM" id="Phobius"/>
    </source>
</evidence>
<evidence type="ECO:0000256" key="1">
    <source>
        <dbReference type="ARBA" id="ARBA00004141"/>
    </source>
</evidence>
<evidence type="ECO:0000256" key="5">
    <source>
        <dbReference type="ARBA" id="ARBA00038359"/>
    </source>
</evidence>
<feature type="transmembrane region" description="Helical" evidence="7">
    <location>
        <begin position="29"/>
        <end position="51"/>
    </location>
</feature>
<feature type="compositionally biased region" description="Basic and acidic residues" evidence="6">
    <location>
        <begin position="379"/>
        <end position="389"/>
    </location>
</feature>
<evidence type="ECO:0000256" key="3">
    <source>
        <dbReference type="ARBA" id="ARBA00022989"/>
    </source>
</evidence>
<feature type="region of interest" description="Disordered" evidence="6">
    <location>
        <begin position="318"/>
        <end position="343"/>
    </location>
</feature>
<dbReference type="Proteomes" id="UP000758603">
    <property type="component" value="Unassembled WGS sequence"/>
</dbReference>
<reference evidence="9" key="1">
    <citation type="journal article" date="2021" name="Nat. Commun.">
        <title>Genetic determinants of endophytism in the Arabidopsis root mycobiome.</title>
        <authorList>
            <person name="Mesny F."/>
            <person name="Miyauchi S."/>
            <person name="Thiergart T."/>
            <person name="Pickel B."/>
            <person name="Atanasova L."/>
            <person name="Karlsson M."/>
            <person name="Huettel B."/>
            <person name="Barry K.W."/>
            <person name="Haridas S."/>
            <person name="Chen C."/>
            <person name="Bauer D."/>
            <person name="Andreopoulos W."/>
            <person name="Pangilinan J."/>
            <person name="LaButti K."/>
            <person name="Riley R."/>
            <person name="Lipzen A."/>
            <person name="Clum A."/>
            <person name="Drula E."/>
            <person name="Henrissat B."/>
            <person name="Kohler A."/>
            <person name="Grigoriev I.V."/>
            <person name="Martin F.M."/>
            <person name="Hacquard S."/>
        </authorList>
    </citation>
    <scope>NUCLEOTIDE SEQUENCE</scope>
    <source>
        <strain evidence="9">MPI-SDFR-AT-0073</strain>
    </source>
</reference>
<feature type="transmembrane region" description="Helical" evidence="7">
    <location>
        <begin position="268"/>
        <end position="291"/>
    </location>
</feature>
<dbReference type="GeneID" id="70124264"/>
<keyword evidence="10" id="KW-1185">Reference proteome</keyword>
<sequence length="396" mass="44735">MADAETIISLLGFYDNFSEPTPAWNHKGVIIGLTVPFLTISWICVLFRLYTRLKIIYAPGWDDALVLLFLLTGTANGIGICIAAKFGLGEHLLKLGYDNMVGFLKSFYVANACYAMSTALIKASLLFQYLRIFNRGKSRIVCIIVLVITCLWGTAYSLLAFFPCRPIYGYWNWAESQRCWAFASLNPNEFFAAYASHAVINMVLDFVVLAIPMPLYFRDTTSWPTRRRLLMLLSAGTLVSGISIWRLAVCIEHRAATYPTFDPTWYGVGVVVLGMMEVNAASVCACVPVFWPVLTARIDQIFVTSEVKITRERRYSEEGDDEIELHDSANSTHSRAGSTTSQSHMYLTKKGTHYTDDYVMEQVDPLRAKNRVQVSSELTSRDRDLLDRKKSMRSMM</sequence>
<dbReference type="Pfam" id="PF20684">
    <property type="entry name" value="Fung_rhodopsin"/>
    <property type="match status" value="1"/>
</dbReference>
<comment type="similarity">
    <text evidence="5">Belongs to the SAT4 family.</text>
</comment>
<feature type="transmembrane region" description="Helical" evidence="7">
    <location>
        <begin position="194"/>
        <end position="217"/>
    </location>
</feature>
<feature type="region of interest" description="Disordered" evidence="6">
    <location>
        <begin position="372"/>
        <end position="396"/>
    </location>
</feature>
<feature type="transmembrane region" description="Helical" evidence="7">
    <location>
        <begin position="108"/>
        <end position="128"/>
    </location>
</feature>
<comment type="subcellular location">
    <subcellularLocation>
        <location evidence="1">Membrane</location>
        <topology evidence="1">Multi-pass membrane protein</topology>
    </subcellularLocation>
</comment>
<evidence type="ECO:0000313" key="9">
    <source>
        <dbReference type="EMBL" id="KAH6657633.1"/>
    </source>
</evidence>
<dbReference type="OrthoDB" id="61113at2759"/>
<dbReference type="InterPro" id="IPR052337">
    <property type="entry name" value="SAT4-like"/>
</dbReference>
<keyword evidence="2 7" id="KW-0812">Transmembrane</keyword>
<dbReference type="InterPro" id="IPR049326">
    <property type="entry name" value="Rhodopsin_dom_fungi"/>
</dbReference>
<keyword evidence="4 7" id="KW-0472">Membrane</keyword>
<accession>A0A9P9A0U5</accession>
<evidence type="ECO:0000256" key="6">
    <source>
        <dbReference type="SAM" id="MobiDB-lite"/>
    </source>
</evidence>
<gene>
    <name evidence="9" type="ORF">BKA67DRAFT_193967</name>
</gene>
<feature type="compositionally biased region" description="Polar residues" evidence="6">
    <location>
        <begin position="328"/>
        <end position="343"/>
    </location>
</feature>
<proteinExistence type="inferred from homology"/>
<dbReference type="PANTHER" id="PTHR33048">
    <property type="entry name" value="PTH11-LIKE INTEGRAL MEMBRANE PROTEIN (AFU_ORTHOLOGUE AFUA_5G11245)"/>
    <property type="match status" value="1"/>
</dbReference>
<protein>
    <recommendedName>
        <fullName evidence="8">Rhodopsin domain-containing protein</fullName>
    </recommendedName>
</protein>
<feature type="transmembrane region" description="Helical" evidence="7">
    <location>
        <begin position="229"/>
        <end position="248"/>
    </location>
</feature>
<feature type="transmembrane region" description="Helical" evidence="7">
    <location>
        <begin position="63"/>
        <end position="88"/>
    </location>
</feature>
<dbReference type="PANTHER" id="PTHR33048:SF47">
    <property type="entry name" value="INTEGRAL MEMBRANE PROTEIN-RELATED"/>
    <property type="match status" value="1"/>
</dbReference>